<dbReference type="InterPro" id="IPR054708">
    <property type="entry name" value="MTPAP-like_central"/>
</dbReference>
<feature type="region of interest" description="Disordered" evidence="1">
    <location>
        <begin position="869"/>
        <end position="919"/>
    </location>
</feature>
<feature type="compositionally biased region" description="Basic and acidic residues" evidence="1">
    <location>
        <begin position="1143"/>
        <end position="1165"/>
    </location>
</feature>
<dbReference type="Gene3D" id="3.30.460.10">
    <property type="entry name" value="Beta Polymerase, domain 2"/>
    <property type="match status" value="1"/>
</dbReference>
<feature type="compositionally biased region" description="Low complexity" evidence="1">
    <location>
        <begin position="747"/>
        <end position="766"/>
    </location>
</feature>
<feature type="region of interest" description="Disordered" evidence="1">
    <location>
        <begin position="406"/>
        <end position="437"/>
    </location>
</feature>
<accession>A0A8T0GP52</accession>
<evidence type="ECO:0000259" key="3">
    <source>
        <dbReference type="Pfam" id="PF26180"/>
    </source>
</evidence>
<feature type="domain" description="PAP/OAS1 substrate-binding-related" evidence="3">
    <location>
        <begin position="178"/>
        <end position="382"/>
    </location>
</feature>
<keyword evidence="5" id="KW-1185">Reference proteome</keyword>
<gene>
    <name evidence="4" type="ORF">KC19_9G006300</name>
</gene>
<dbReference type="PANTHER" id="PTHR45979">
    <property type="entry name" value="PAP/OAS1 SUBSTRATE-BINDING DOMAIN SUPERFAMILY"/>
    <property type="match status" value="1"/>
</dbReference>
<feature type="domain" description="Poly(A) RNA polymerase mitochondrial-like central palm" evidence="2">
    <location>
        <begin position="45"/>
        <end position="164"/>
    </location>
</feature>
<evidence type="ECO:0000313" key="4">
    <source>
        <dbReference type="EMBL" id="KAG0560703.1"/>
    </source>
</evidence>
<dbReference type="Gene3D" id="1.10.1410.10">
    <property type="match status" value="1"/>
</dbReference>
<feature type="compositionally biased region" description="Polar residues" evidence="1">
    <location>
        <begin position="427"/>
        <end position="437"/>
    </location>
</feature>
<comment type="caution">
    <text evidence="4">The sequence shown here is derived from an EMBL/GenBank/DDBJ whole genome shotgun (WGS) entry which is preliminary data.</text>
</comment>
<dbReference type="Proteomes" id="UP000822688">
    <property type="component" value="Chromosome 9"/>
</dbReference>
<dbReference type="CDD" id="cd05402">
    <property type="entry name" value="NT_PAP_TUTase"/>
    <property type="match status" value="1"/>
</dbReference>
<evidence type="ECO:0000256" key="1">
    <source>
        <dbReference type="SAM" id="MobiDB-lite"/>
    </source>
</evidence>
<sequence>MGDTERWPVARGLSPEGSQSFNAAFAAFQAKGDEWWAKAELGAAELITAIQPSPASEQRREAVVSYVTKLIKSCVNCEVVRFGSVPLKTYLPDGDIDLTVVSPNPEVKRTWFDDVHNVLQKEIANPNAEFRVTEVHGVPDAEVKLLKIYVAKLLVDVSFDQLGGVCTLCFLEEVDRLIGDDHLFKRSIILVKAWCYYESRLLDAANNLMSTYALETLVLYIFHIFHASIRGPLQVLYLFLEFFSCFDWDKYCVSLSSPILLASFSEEPERRSNIVEDFQKLALSPRGDGGELLFTKAFLDACERVYGGLIPVNQRSKPNKFAVKSLNIIDPLRNTNNLGRSVNQGNCARIRRAFVHGARTMRSILHASEAEFSSELNQFFKNCNSRSNQRLDVAGPRSSWQPKLANGVHKIGGAKRDTAKTERNGDNSHSSVQNGYPLQRSNLNHYLHAESTCADPKELTVQGTPREVLDSGMEYEGAPTSWSKPVASGPYPGDELSPGVFNERNGSGHKPRGKSERRDLLVAHLDSAGASKQVSMANGNCAAQHRANGSITSFSRVDSEEEEECSSQSSSKGEVITSEDFTVPEVPSLLEGSSLLVKEGLLPLPCRPVNFGSTRNGTSSLLQYSSVDQHSTSDFAFQTEGQAQLFGKQKVSAGNEEERELSASVEICNQAGNGCEYSGVDEASSSRMRSRKAKIHQQNGIQSKDPDGSGIVHGRSKRGPGKAKGAWPVDDGKEKAHGRGGLVAQDGDSNQVSSSSAGGSSCPQQSHIPASGYQNVHAPRHSSSDATGGPHFKNSQSRPYLNATGPGSFRHPLANYQFDPGTARMTGAGSGPSHSSPPQYLLSFYPGYAPMGMYPPGFPHVMYSPGMNIHKRNSPAKGDGNSGMNAKNRAGPDTNGSLEVSSENLADSPRNRSQPKASEQIMVGIVERLEAEGVMASTSSKRSQAVAARNTYGADPGGNCSEFLTSDLKLHLHSLTYGPICEYSCSPSLNQILYPAHASEQHAHKNGSWEGPGRPDAALRAQFLAPQYYASGPGWLQPFQPQSGYFPYLQPFWGTRGVELSPRPRGTGTYLPNTQLRQNNRPPGKSQNRGVGQNGSVQQEDKYHQSREHETSGHHLYGSHHRAPTNKDEAHAQAVNGSNNKLLENRTGKTEKVRDSHHPPKHLDFTRASGSHNSHPSEPPASGLRANPVEVPQPSESVLRTDCDLSSFPLDVRESCTDIPGQNIVAMLSESSESNGSSEELPVTPVEFLSLGDGLLDEGGKRSSPQLKRSASVGHSYELVKSDDSALVSSLPINIGEVIPTTTTHRTYHMKEEDFPPLGGRRVNRAEIVAGGTGSFANVIASNLGRYVSL</sequence>
<proteinExistence type="predicted"/>
<dbReference type="SUPFAM" id="SSF81631">
    <property type="entry name" value="PAP/OAS1 substrate-binding domain"/>
    <property type="match status" value="1"/>
</dbReference>
<dbReference type="EMBL" id="CM026430">
    <property type="protein sequence ID" value="KAG0560703.1"/>
    <property type="molecule type" value="Genomic_DNA"/>
</dbReference>
<feature type="region of interest" description="Disordered" evidence="1">
    <location>
        <begin position="554"/>
        <end position="579"/>
    </location>
</feature>
<feature type="region of interest" description="Disordered" evidence="1">
    <location>
        <begin position="1059"/>
        <end position="1198"/>
    </location>
</feature>
<evidence type="ECO:0000313" key="5">
    <source>
        <dbReference type="Proteomes" id="UP000822688"/>
    </source>
</evidence>
<dbReference type="InterPro" id="IPR058920">
    <property type="entry name" value="PAP-OAS1-bd-rel"/>
</dbReference>
<feature type="compositionally biased region" description="Polar residues" evidence="1">
    <location>
        <begin position="894"/>
        <end position="917"/>
    </location>
</feature>
<name>A0A8T0GP52_CERPU</name>
<reference evidence="4" key="1">
    <citation type="submission" date="2020-06" db="EMBL/GenBank/DDBJ databases">
        <title>WGS assembly of Ceratodon purpureus strain R40.</title>
        <authorList>
            <person name="Carey S.B."/>
            <person name="Jenkins J."/>
            <person name="Shu S."/>
            <person name="Lovell J.T."/>
            <person name="Sreedasyam A."/>
            <person name="Maumus F."/>
            <person name="Tiley G.P."/>
            <person name="Fernandez-Pozo N."/>
            <person name="Barry K."/>
            <person name="Chen C."/>
            <person name="Wang M."/>
            <person name="Lipzen A."/>
            <person name="Daum C."/>
            <person name="Saski C.A."/>
            <person name="Payton A.C."/>
            <person name="Mcbreen J.C."/>
            <person name="Conrad R.E."/>
            <person name="Kollar L.M."/>
            <person name="Olsson S."/>
            <person name="Huttunen S."/>
            <person name="Landis J.B."/>
            <person name="Wickett N.J."/>
            <person name="Johnson M.G."/>
            <person name="Rensing S.A."/>
            <person name="Grimwood J."/>
            <person name="Schmutz J."/>
            <person name="Mcdaniel S.F."/>
        </authorList>
    </citation>
    <scope>NUCLEOTIDE SEQUENCE</scope>
    <source>
        <strain evidence="4">R40</strain>
    </source>
</reference>
<evidence type="ECO:0000259" key="2">
    <source>
        <dbReference type="Pfam" id="PF22600"/>
    </source>
</evidence>
<dbReference type="InterPro" id="IPR043519">
    <property type="entry name" value="NT_sf"/>
</dbReference>
<dbReference type="InterPro" id="IPR058921">
    <property type="entry name" value="PAP/OAS1-rel"/>
</dbReference>
<dbReference type="Pfam" id="PF22600">
    <property type="entry name" value="MTPAP-like_central"/>
    <property type="match status" value="1"/>
</dbReference>
<feature type="region of interest" description="Disordered" evidence="1">
    <location>
        <begin position="679"/>
        <end position="836"/>
    </location>
</feature>
<feature type="compositionally biased region" description="Basic and acidic residues" evidence="1">
    <location>
        <begin position="1099"/>
        <end position="1113"/>
    </location>
</feature>
<protein>
    <recommendedName>
        <fullName evidence="6">Polymerase nucleotidyl transferase domain-containing protein</fullName>
    </recommendedName>
</protein>
<organism evidence="4 5">
    <name type="scientific">Ceratodon purpureus</name>
    <name type="common">Fire moss</name>
    <name type="synonym">Dicranum purpureum</name>
    <dbReference type="NCBI Taxonomy" id="3225"/>
    <lineage>
        <taxon>Eukaryota</taxon>
        <taxon>Viridiplantae</taxon>
        <taxon>Streptophyta</taxon>
        <taxon>Embryophyta</taxon>
        <taxon>Bryophyta</taxon>
        <taxon>Bryophytina</taxon>
        <taxon>Bryopsida</taxon>
        <taxon>Dicranidae</taxon>
        <taxon>Pseudoditrichales</taxon>
        <taxon>Ditrichaceae</taxon>
        <taxon>Ceratodon</taxon>
    </lineage>
</organism>
<feature type="compositionally biased region" description="Polar residues" evidence="1">
    <location>
        <begin position="1070"/>
        <end position="1098"/>
    </location>
</feature>
<dbReference type="Pfam" id="PF26180">
    <property type="entry name" value="PAP-OAS1"/>
    <property type="match status" value="1"/>
</dbReference>
<dbReference type="PANTHER" id="PTHR45979:SF30">
    <property type="entry name" value="NUCLEOTIDYLTRANSFERASE"/>
    <property type="match status" value="1"/>
</dbReference>
<evidence type="ECO:0008006" key="6">
    <source>
        <dbReference type="Google" id="ProtNLM"/>
    </source>
</evidence>
<feature type="compositionally biased region" description="Basic and acidic residues" evidence="1">
    <location>
        <begin position="414"/>
        <end position="426"/>
    </location>
</feature>
<dbReference type="SUPFAM" id="SSF81301">
    <property type="entry name" value="Nucleotidyltransferase"/>
    <property type="match status" value="1"/>
</dbReference>